<protein>
    <submittedName>
        <fullName evidence="1">Uncharacterized protein</fullName>
    </submittedName>
</protein>
<dbReference type="RefSeq" id="WP_034447628.1">
    <property type="nucleotide sequence ID" value="NZ_BLJS01000001.1"/>
</dbReference>
<dbReference type="KEGG" id="bhs:BM1374165_00018"/>
<name>X5LY38_BARHN</name>
<dbReference type="AlphaFoldDB" id="X5LY38"/>
<dbReference type="EMBL" id="HG969191">
    <property type="protein sequence ID" value="CDO46047.1"/>
    <property type="molecule type" value="Genomic_DNA"/>
</dbReference>
<evidence type="ECO:0000313" key="2">
    <source>
        <dbReference type="Proteomes" id="UP000019801"/>
    </source>
</evidence>
<dbReference type="Proteomes" id="UP000019801">
    <property type="component" value="Chromosome I"/>
</dbReference>
<reference evidence="2" key="1">
    <citation type="submission" date="2013-11" db="EMBL/GenBank/DDBJ databases">
        <title>Genome sequencing of Bartonella spp. isolated from human blood.</title>
        <authorList>
            <person name="Raoult D."/>
        </authorList>
    </citation>
    <scope>NUCLEOTIDE SEQUENCE</scope>
    <source>
        <strain evidence="2">BM1374165</strain>
    </source>
</reference>
<dbReference type="KEGG" id="bhn:PRJBM_00018"/>
<accession>X5LY38</accession>
<sequence length="63" mass="7464">MTIIDQIAETLEMLLRTSNKKVWFWKQEEDECLLVGLRNKIFYGDCVEQVVAEKLLNLCQIFL</sequence>
<dbReference type="STRING" id="38323.BM1374165_00018"/>
<gene>
    <name evidence="1" type="ORF">BM1374165_00018</name>
</gene>
<proteinExistence type="predicted"/>
<evidence type="ECO:0000313" key="1">
    <source>
        <dbReference type="EMBL" id="CDO46047.1"/>
    </source>
</evidence>
<dbReference type="PATRIC" id="fig|38323.3.peg.18"/>
<organism evidence="1 2">
    <name type="scientific">Bartonella henselae</name>
    <name type="common">Rochalimaea henselae</name>
    <dbReference type="NCBI Taxonomy" id="38323"/>
    <lineage>
        <taxon>Bacteria</taxon>
        <taxon>Pseudomonadati</taxon>
        <taxon>Pseudomonadota</taxon>
        <taxon>Alphaproteobacteria</taxon>
        <taxon>Hyphomicrobiales</taxon>
        <taxon>Bartonellaceae</taxon>
        <taxon>Bartonella</taxon>
    </lineage>
</organism>
<dbReference type="GeneID" id="92986307"/>